<dbReference type="RefSeq" id="XP_012655767.1">
    <property type="nucleotide sequence ID" value="XM_012800313.1"/>
</dbReference>
<dbReference type="GeneID" id="24440195"/>
<keyword evidence="2" id="KW-0472">Membrane</keyword>
<feature type="region of interest" description="Disordered" evidence="1">
    <location>
        <begin position="1"/>
        <end position="20"/>
    </location>
</feature>
<gene>
    <name evidence="3" type="ORF">TTHERM_000684749</name>
</gene>
<proteinExistence type="predicted"/>
<dbReference type="InParanoid" id="W7WXX0"/>
<reference evidence="4" key="1">
    <citation type="journal article" date="2006" name="PLoS Biol.">
        <title>Macronuclear genome sequence of the ciliate Tetrahymena thermophila, a model eukaryote.</title>
        <authorList>
            <person name="Eisen J.A."/>
            <person name="Coyne R.S."/>
            <person name="Wu M."/>
            <person name="Wu D."/>
            <person name="Thiagarajan M."/>
            <person name="Wortman J.R."/>
            <person name="Badger J.H."/>
            <person name="Ren Q."/>
            <person name="Amedeo P."/>
            <person name="Jones K.M."/>
            <person name="Tallon L.J."/>
            <person name="Delcher A.L."/>
            <person name="Salzberg S.L."/>
            <person name="Silva J.C."/>
            <person name="Haas B.J."/>
            <person name="Majoros W.H."/>
            <person name="Farzad M."/>
            <person name="Carlton J.M."/>
            <person name="Smith R.K. Jr."/>
            <person name="Garg J."/>
            <person name="Pearlman R.E."/>
            <person name="Karrer K.M."/>
            <person name="Sun L."/>
            <person name="Manning G."/>
            <person name="Elde N.C."/>
            <person name="Turkewitz A.P."/>
            <person name="Asai D.J."/>
            <person name="Wilkes D.E."/>
            <person name="Wang Y."/>
            <person name="Cai H."/>
            <person name="Collins K."/>
            <person name="Stewart B.A."/>
            <person name="Lee S.R."/>
            <person name="Wilamowska K."/>
            <person name="Weinberg Z."/>
            <person name="Ruzzo W.L."/>
            <person name="Wloga D."/>
            <person name="Gaertig J."/>
            <person name="Frankel J."/>
            <person name="Tsao C.-C."/>
            <person name="Gorovsky M.A."/>
            <person name="Keeling P.J."/>
            <person name="Waller R.F."/>
            <person name="Patron N.J."/>
            <person name="Cherry J.M."/>
            <person name="Stover N.A."/>
            <person name="Krieger C.J."/>
            <person name="del Toro C."/>
            <person name="Ryder H.F."/>
            <person name="Williamson S.C."/>
            <person name="Barbeau R.A."/>
            <person name="Hamilton E.P."/>
            <person name="Orias E."/>
        </authorList>
    </citation>
    <scope>NUCLEOTIDE SEQUENCE [LARGE SCALE GENOMIC DNA]</scope>
    <source>
        <strain evidence="4">SB210</strain>
    </source>
</reference>
<accession>W7WXX0</accession>
<protein>
    <submittedName>
        <fullName evidence="3">Transmembrane protein, putative</fullName>
    </submittedName>
</protein>
<sequence>MVKGEQISFFSTKNPNESPIPLHKAITKSYQEIEKQNTQKQHDYIRKPLQDITNTIQHQSDYKKKSEKIQTQPKLTNKYAHLTFLNRTAEKKYRTLLFIDRELNFPQEYLQKFQVIMIQNQMMNKYLVLQINQNSPYYQKLINKNNNQLAIQINNQYYDKIYNISQAKIIQLKFVNFLFKIFKKKQLKLLEKLKYLLQNTVEYLYIYLNTIYFYQLVYFIKFNIFFSFN</sequence>
<dbReference type="EMBL" id="GG662435">
    <property type="protein sequence ID" value="EWS71695.1"/>
    <property type="molecule type" value="Genomic_DNA"/>
</dbReference>
<feature type="compositionally biased region" description="Polar residues" evidence="1">
    <location>
        <begin position="8"/>
        <end position="17"/>
    </location>
</feature>
<dbReference type="AlphaFoldDB" id="W7WXX0"/>
<name>W7WXX0_TETTS</name>
<evidence type="ECO:0000313" key="4">
    <source>
        <dbReference type="Proteomes" id="UP000009168"/>
    </source>
</evidence>
<dbReference type="Proteomes" id="UP000009168">
    <property type="component" value="Unassembled WGS sequence"/>
</dbReference>
<evidence type="ECO:0000313" key="3">
    <source>
        <dbReference type="EMBL" id="EWS71695.1"/>
    </source>
</evidence>
<evidence type="ECO:0000256" key="1">
    <source>
        <dbReference type="SAM" id="MobiDB-lite"/>
    </source>
</evidence>
<organism evidence="3 4">
    <name type="scientific">Tetrahymena thermophila (strain SB210)</name>
    <dbReference type="NCBI Taxonomy" id="312017"/>
    <lineage>
        <taxon>Eukaryota</taxon>
        <taxon>Sar</taxon>
        <taxon>Alveolata</taxon>
        <taxon>Ciliophora</taxon>
        <taxon>Intramacronucleata</taxon>
        <taxon>Oligohymenophorea</taxon>
        <taxon>Hymenostomatida</taxon>
        <taxon>Tetrahymenina</taxon>
        <taxon>Tetrahymenidae</taxon>
        <taxon>Tetrahymena</taxon>
    </lineage>
</organism>
<feature type="transmembrane region" description="Helical" evidence="2">
    <location>
        <begin position="204"/>
        <end position="226"/>
    </location>
</feature>
<keyword evidence="4" id="KW-1185">Reference proteome</keyword>
<dbReference type="KEGG" id="tet:TTHERM_000684749"/>
<keyword evidence="2 3" id="KW-0812">Transmembrane</keyword>
<keyword evidence="2" id="KW-1133">Transmembrane helix</keyword>
<evidence type="ECO:0000256" key="2">
    <source>
        <dbReference type="SAM" id="Phobius"/>
    </source>
</evidence>